<dbReference type="PANTHER" id="PTHR24292">
    <property type="entry name" value="CYTOCHROME P450"/>
    <property type="match status" value="1"/>
</dbReference>
<organism evidence="19 20">
    <name type="scientific">Euphydryas editha</name>
    <name type="common">Edith's checkerspot</name>
    <dbReference type="NCBI Taxonomy" id="104508"/>
    <lineage>
        <taxon>Eukaryota</taxon>
        <taxon>Metazoa</taxon>
        <taxon>Ecdysozoa</taxon>
        <taxon>Arthropoda</taxon>
        <taxon>Hexapoda</taxon>
        <taxon>Insecta</taxon>
        <taxon>Pterygota</taxon>
        <taxon>Neoptera</taxon>
        <taxon>Endopterygota</taxon>
        <taxon>Lepidoptera</taxon>
        <taxon>Glossata</taxon>
        <taxon>Ditrysia</taxon>
        <taxon>Papilionoidea</taxon>
        <taxon>Nymphalidae</taxon>
        <taxon>Nymphalinae</taxon>
        <taxon>Euphydryas</taxon>
    </lineage>
</organism>
<dbReference type="InterPro" id="IPR017972">
    <property type="entry name" value="Cyt_P450_CS"/>
</dbReference>
<evidence type="ECO:0000256" key="6">
    <source>
        <dbReference type="ARBA" id="ARBA00012109"/>
    </source>
</evidence>
<dbReference type="InterPro" id="IPR002403">
    <property type="entry name" value="Cyt_P450_E_grp-IV"/>
</dbReference>
<keyword evidence="7 16" id="KW-0349">Heme</keyword>
<dbReference type="Gene3D" id="1.10.630.10">
    <property type="entry name" value="Cytochrome P450"/>
    <property type="match status" value="1"/>
</dbReference>
<dbReference type="PANTHER" id="PTHR24292:SF54">
    <property type="entry name" value="CYP9F3-RELATED"/>
    <property type="match status" value="1"/>
</dbReference>
<evidence type="ECO:0000256" key="16">
    <source>
        <dbReference type="PIRSR" id="PIRSR602403-1"/>
    </source>
</evidence>
<evidence type="ECO:0000256" key="14">
    <source>
        <dbReference type="ARBA" id="ARBA00023136"/>
    </source>
</evidence>
<dbReference type="AlphaFoldDB" id="A0AAU9V239"/>
<dbReference type="InterPro" id="IPR036396">
    <property type="entry name" value="Cyt_P450_sf"/>
</dbReference>
<dbReference type="InterPro" id="IPR050476">
    <property type="entry name" value="Insect_CytP450_Detox"/>
</dbReference>
<evidence type="ECO:0000313" key="20">
    <source>
        <dbReference type="Proteomes" id="UP001153954"/>
    </source>
</evidence>
<evidence type="ECO:0000256" key="13">
    <source>
        <dbReference type="ARBA" id="ARBA00023033"/>
    </source>
</evidence>
<dbReference type="Pfam" id="PF00067">
    <property type="entry name" value="p450"/>
    <property type="match status" value="2"/>
</dbReference>
<proteinExistence type="inferred from homology"/>
<dbReference type="Proteomes" id="UP001153954">
    <property type="component" value="Unassembled WGS sequence"/>
</dbReference>
<evidence type="ECO:0000256" key="1">
    <source>
        <dbReference type="ARBA" id="ARBA00001971"/>
    </source>
</evidence>
<comment type="caution">
    <text evidence="19">The sequence shown here is derived from an EMBL/GenBank/DDBJ whole genome shotgun (WGS) entry which is preliminary data.</text>
</comment>
<keyword evidence="11 17" id="KW-0560">Oxidoreductase</keyword>
<evidence type="ECO:0000256" key="18">
    <source>
        <dbReference type="SAM" id="Phobius"/>
    </source>
</evidence>
<evidence type="ECO:0000313" key="19">
    <source>
        <dbReference type="EMBL" id="CAH2106040.1"/>
    </source>
</evidence>
<dbReference type="SUPFAM" id="SSF48264">
    <property type="entry name" value="Cytochrome P450"/>
    <property type="match status" value="1"/>
</dbReference>
<evidence type="ECO:0000256" key="11">
    <source>
        <dbReference type="ARBA" id="ARBA00023002"/>
    </source>
</evidence>
<feature type="binding site" description="axial binding residue" evidence="16">
    <location>
        <position position="489"/>
    </location>
    <ligand>
        <name>heme</name>
        <dbReference type="ChEBI" id="CHEBI:30413"/>
    </ligand>
    <ligandPart>
        <name>Fe</name>
        <dbReference type="ChEBI" id="CHEBI:18248"/>
    </ligandPart>
</feature>
<comment type="cofactor">
    <cofactor evidence="1 16">
        <name>heme</name>
        <dbReference type="ChEBI" id="CHEBI:30413"/>
    </cofactor>
</comment>
<evidence type="ECO:0000256" key="10">
    <source>
        <dbReference type="ARBA" id="ARBA00022848"/>
    </source>
</evidence>
<dbReference type="GO" id="GO:0016712">
    <property type="term" value="F:oxidoreductase activity, acting on paired donors, with incorporation or reduction of molecular oxygen, reduced flavin or flavoprotein as one donor, and incorporation of one atom of oxygen"/>
    <property type="evidence" value="ECO:0007669"/>
    <property type="project" value="UniProtKB-EC"/>
</dbReference>
<evidence type="ECO:0000256" key="17">
    <source>
        <dbReference type="RuleBase" id="RU000461"/>
    </source>
</evidence>
<keyword evidence="9" id="KW-0256">Endoplasmic reticulum</keyword>
<dbReference type="GO" id="GO:0020037">
    <property type="term" value="F:heme binding"/>
    <property type="evidence" value="ECO:0007669"/>
    <property type="project" value="InterPro"/>
</dbReference>
<evidence type="ECO:0000256" key="4">
    <source>
        <dbReference type="ARBA" id="ARBA00004406"/>
    </source>
</evidence>
<evidence type="ECO:0000256" key="8">
    <source>
        <dbReference type="ARBA" id="ARBA00022723"/>
    </source>
</evidence>
<dbReference type="PRINTS" id="PR00465">
    <property type="entry name" value="EP450IV"/>
</dbReference>
<comment type="similarity">
    <text evidence="5 17">Belongs to the cytochrome P450 family.</text>
</comment>
<reference evidence="19" key="1">
    <citation type="submission" date="2022-03" db="EMBL/GenBank/DDBJ databases">
        <authorList>
            <person name="Tunstrom K."/>
        </authorList>
    </citation>
    <scope>NUCLEOTIDE SEQUENCE</scope>
</reference>
<dbReference type="EMBL" id="CAKOGL010000029">
    <property type="protein sequence ID" value="CAH2106040.1"/>
    <property type="molecule type" value="Genomic_DNA"/>
</dbReference>
<keyword evidence="8 16" id="KW-0479">Metal-binding</keyword>
<dbReference type="GO" id="GO:0005789">
    <property type="term" value="C:endoplasmic reticulum membrane"/>
    <property type="evidence" value="ECO:0007669"/>
    <property type="project" value="UniProtKB-SubCell"/>
</dbReference>
<dbReference type="PRINTS" id="PR00385">
    <property type="entry name" value="P450"/>
</dbReference>
<evidence type="ECO:0000256" key="7">
    <source>
        <dbReference type="ARBA" id="ARBA00022617"/>
    </source>
</evidence>
<keyword evidence="10" id="KW-0492">Microsome</keyword>
<evidence type="ECO:0000256" key="9">
    <source>
        <dbReference type="ARBA" id="ARBA00022824"/>
    </source>
</evidence>
<protein>
    <recommendedName>
        <fullName evidence="6">unspecific monooxygenase</fullName>
        <ecNumber evidence="6">1.14.14.1</ecNumber>
    </recommendedName>
</protein>
<dbReference type="GO" id="GO:0005506">
    <property type="term" value="F:iron ion binding"/>
    <property type="evidence" value="ECO:0007669"/>
    <property type="project" value="InterPro"/>
</dbReference>
<comment type="subcellular location">
    <subcellularLocation>
        <location evidence="4">Endoplasmic reticulum membrane</location>
        <topology evidence="4">Peripheral membrane protein</topology>
    </subcellularLocation>
    <subcellularLocation>
        <location evidence="3">Microsome membrane</location>
        <topology evidence="3">Peripheral membrane protein</topology>
    </subcellularLocation>
</comment>
<dbReference type="CDD" id="cd11056">
    <property type="entry name" value="CYP6-like"/>
    <property type="match status" value="1"/>
</dbReference>
<evidence type="ECO:0000256" key="12">
    <source>
        <dbReference type="ARBA" id="ARBA00023004"/>
    </source>
</evidence>
<dbReference type="InterPro" id="IPR001128">
    <property type="entry name" value="Cyt_P450"/>
</dbReference>
<name>A0AAU9V239_EUPED</name>
<evidence type="ECO:0000256" key="2">
    <source>
        <dbReference type="ARBA" id="ARBA00003690"/>
    </source>
</evidence>
<sequence length="545" mass="62530">MKTECIGCRGPDSNIIQIGPELTEHDVTSEEFRKYSFFSSYGVKNLWILPFFGNMFKISINREHFTGPSNELRKRYPRERFVGQYIFTQPEVVLQDLTLIKKVTLKDFNHFHDRKSISNEDVEPFFAKNLFNLRGHEWQDMRSTLSPAFAASKIKPMIPFMEDVGKQATDELLDMISKSTTGSIEVDVKDLTLRIANDVIASCVFGLNVNSVKDKDNEFYKMGKMAATSKWFHIVICVLTAIFPFLAKVYDMKALSRKSREYFTSLVLGAMKDREANRIVREDMIHLLMEARKGRLTHDSKIVGDRKEFGFATVPESPYGRKTVSRAWSPIDIVSQAVMFLISGYETISITLSFALHELALNPEIQERLVREIKQHHTRNGGRITFRSIQNMTYLDMVVSETLRLWPSYVQLGRMCIKDYNMGKPNPRAPRDLVLRRGDVLTIPVLCIHRDPKLFPNPEKFDPERFSEENKNNFNTAAYMPFGVGPRNCIGSRFALCEIKVLLCQLLLGIEVSTSKKTCVSSKLSTKTFGLQLKDGHWLMLKARP</sequence>
<evidence type="ECO:0000256" key="15">
    <source>
        <dbReference type="ARBA" id="ARBA00047827"/>
    </source>
</evidence>
<evidence type="ECO:0000256" key="5">
    <source>
        <dbReference type="ARBA" id="ARBA00010617"/>
    </source>
</evidence>
<dbReference type="FunFam" id="1.10.630.10:FF:000042">
    <property type="entry name" value="Cytochrome P450"/>
    <property type="match status" value="1"/>
</dbReference>
<comment type="function">
    <text evidence="2">May be involved in the metabolism of insect hormones and in the breakdown of synthetic insecticides.</text>
</comment>
<evidence type="ECO:0000256" key="3">
    <source>
        <dbReference type="ARBA" id="ARBA00004174"/>
    </source>
</evidence>
<keyword evidence="18" id="KW-0812">Transmembrane</keyword>
<gene>
    <name evidence="19" type="ORF">EEDITHA_LOCUS20227</name>
</gene>
<feature type="transmembrane region" description="Helical" evidence="18">
    <location>
        <begin position="231"/>
        <end position="250"/>
    </location>
</feature>
<keyword evidence="12 16" id="KW-0408">Iron</keyword>
<keyword evidence="18" id="KW-1133">Transmembrane helix</keyword>
<dbReference type="PROSITE" id="PS00086">
    <property type="entry name" value="CYTOCHROME_P450"/>
    <property type="match status" value="1"/>
</dbReference>
<comment type="catalytic activity">
    <reaction evidence="15">
        <text>an organic molecule + reduced [NADPH--hemoprotein reductase] + O2 = an alcohol + oxidized [NADPH--hemoprotein reductase] + H2O + H(+)</text>
        <dbReference type="Rhea" id="RHEA:17149"/>
        <dbReference type="Rhea" id="RHEA-COMP:11964"/>
        <dbReference type="Rhea" id="RHEA-COMP:11965"/>
        <dbReference type="ChEBI" id="CHEBI:15377"/>
        <dbReference type="ChEBI" id="CHEBI:15378"/>
        <dbReference type="ChEBI" id="CHEBI:15379"/>
        <dbReference type="ChEBI" id="CHEBI:30879"/>
        <dbReference type="ChEBI" id="CHEBI:57618"/>
        <dbReference type="ChEBI" id="CHEBI:58210"/>
        <dbReference type="ChEBI" id="CHEBI:142491"/>
        <dbReference type="EC" id="1.14.14.1"/>
    </reaction>
</comment>
<keyword evidence="13 17" id="KW-0503">Monooxygenase</keyword>
<keyword evidence="20" id="KW-1185">Reference proteome</keyword>
<dbReference type="EC" id="1.14.14.1" evidence="6"/>
<accession>A0AAU9V239</accession>
<keyword evidence="14 18" id="KW-0472">Membrane</keyword>